<gene>
    <name evidence="2" type="ORF">SAMN05421847_2246</name>
</gene>
<dbReference type="GO" id="GO:0000166">
    <property type="term" value="F:nucleotide binding"/>
    <property type="evidence" value="ECO:0007669"/>
    <property type="project" value="InterPro"/>
</dbReference>
<dbReference type="OrthoDB" id="1269055at2"/>
<dbReference type="SMART" id="SM00341">
    <property type="entry name" value="HRDC"/>
    <property type="match status" value="1"/>
</dbReference>
<dbReference type="InterPro" id="IPR044876">
    <property type="entry name" value="HRDC_dom_sf"/>
</dbReference>
<dbReference type="EMBL" id="FNUS01000005">
    <property type="protein sequence ID" value="SEG40860.1"/>
    <property type="molecule type" value="Genomic_DNA"/>
</dbReference>
<dbReference type="SUPFAM" id="SSF47819">
    <property type="entry name" value="HRDC-like"/>
    <property type="match status" value="1"/>
</dbReference>
<evidence type="ECO:0000313" key="3">
    <source>
        <dbReference type="Proteomes" id="UP000236738"/>
    </source>
</evidence>
<proteinExistence type="predicted"/>
<reference evidence="3" key="1">
    <citation type="submission" date="2016-10" db="EMBL/GenBank/DDBJ databases">
        <authorList>
            <person name="Varghese N."/>
            <person name="Submissions S."/>
        </authorList>
    </citation>
    <scope>NUCLEOTIDE SEQUENCE [LARGE SCALE GENOMIC DNA]</scope>
    <source>
        <strain evidence="3">DSM 21580</strain>
    </source>
</reference>
<dbReference type="RefSeq" id="WP_103914113.1">
    <property type="nucleotide sequence ID" value="NZ_FNUS01000005.1"/>
</dbReference>
<feature type="domain" description="HRDC" evidence="1">
    <location>
        <begin position="89"/>
        <end position="162"/>
    </location>
</feature>
<dbReference type="AlphaFoldDB" id="A0A1H5ZXG9"/>
<evidence type="ECO:0000259" key="1">
    <source>
        <dbReference type="PROSITE" id="PS50967"/>
    </source>
</evidence>
<dbReference type="Proteomes" id="UP000236738">
    <property type="component" value="Unassembled WGS sequence"/>
</dbReference>
<name>A0A1H5ZXG9_9FLAO</name>
<accession>A0A1H5ZXG9</accession>
<organism evidence="2 3">
    <name type="scientific">Halpernia humi</name>
    <dbReference type="NCBI Taxonomy" id="493375"/>
    <lineage>
        <taxon>Bacteria</taxon>
        <taxon>Pseudomonadati</taxon>
        <taxon>Bacteroidota</taxon>
        <taxon>Flavobacteriia</taxon>
        <taxon>Flavobacteriales</taxon>
        <taxon>Weeksellaceae</taxon>
        <taxon>Chryseobacterium group</taxon>
        <taxon>Halpernia</taxon>
    </lineage>
</organism>
<sequence length="162" mass="18878">MKVKVLKVRVDENHLYEDQKLVDDFLANNEICKAASAFVAEENYWSVFIYYEDQISNGNYAKQDAAKINGNYLNEQKQSKYSAENEELNADEIKILDSLKLWRSEKAKEQNLPAYFIATNKELCSIAKFKPIKKEELLEIKCFGKHKLENYGEEIIVLLEEI</sequence>
<dbReference type="Gene3D" id="1.10.150.80">
    <property type="entry name" value="HRDC domain"/>
    <property type="match status" value="1"/>
</dbReference>
<keyword evidence="3" id="KW-1185">Reference proteome</keyword>
<dbReference type="InterPro" id="IPR010997">
    <property type="entry name" value="HRDC-like_sf"/>
</dbReference>
<evidence type="ECO:0000313" key="2">
    <source>
        <dbReference type="EMBL" id="SEG40860.1"/>
    </source>
</evidence>
<dbReference type="Pfam" id="PF00570">
    <property type="entry name" value="HRDC"/>
    <property type="match status" value="1"/>
</dbReference>
<dbReference type="InterPro" id="IPR002121">
    <property type="entry name" value="HRDC_dom"/>
</dbReference>
<dbReference type="PROSITE" id="PS50967">
    <property type="entry name" value="HRDC"/>
    <property type="match status" value="1"/>
</dbReference>
<protein>
    <submittedName>
        <fullName evidence="2">HRDC domain-containing protein</fullName>
    </submittedName>
</protein>
<dbReference type="GO" id="GO:0003676">
    <property type="term" value="F:nucleic acid binding"/>
    <property type="evidence" value="ECO:0007669"/>
    <property type="project" value="InterPro"/>
</dbReference>